<sequence>MKRLQKTRMSHIDKVIVDTSRKAKQLPGTVKRRSKQLKKLNSRLVCMVSKLTQTSNANIRERVRKNVKKRCLKYNITCIGIHYTGDASELAERDDVLDALRDDIMSVLPDGTTIEDIVPYVSGDDNSLKARVRLHYPEDVTADEVNDCLQATDFPITA</sequence>
<protein>
    <submittedName>
        <fullName evidence="1">Uncharacterized protein</fullName>
    </submittedName>
</protein>
<name>A0A146M0B3_LYGHE</name>
<gene>
    <name evidence="1" type="ORF">g.30159</name>
</gene>
<evidence type="ECO:0000313" key="1">
    <source>
        <dbReference type="EMBL" id="JAQ13233.1"/>
    </source>
</evidence>
<dbReference type="EMBL" id="GDHC01005396">
    <property type="protein sequence ID" value="JAQ13233.1"/>
    <property type="molecule type" value="Transcribed_RNA"/>
</dbReference>
<dbReference type="AlphaFoldDB" id="A0A146M0B3"/>
<reference evidence="1" key="1">
    <citation type="journal article" date="2016" name="Gigascience">
        <title>De novo construction of an expanded transcriptome assembly for the western tarnished plant bug, Lygus hesperus.</title>
        <authorList>
            <person name="Tassone E.E."/>
            <person name="Geib S.M."/>
            <person name="Hall B."/>
            <person name="Fabrick J.A."/>
            <person name="Brent C.S."/>
            <person name="Hull J.J."/>
        </authorList>
    </citation>
    <scope>NUCLEOTIDE SEQUENCE</scope>
</reference>
<organism evidence="1">
    <name type="scientific">Lygus hesperus</name>
    <name type="common">Western plant bug</name>
    <dbReference type="NCBI Taxonomy" id="30085"/>
    <lineage>
        <taxon>Eukaryota</taxon>
        <taxon>Metazoa</taxon>
        <taxon>Ecdysozoa</taxon>
        <taxon>Arthropoda</taxon>
        <taxon>Hexapoda</taxon>
        <taxon>Insecta</taxon>
        <taxon>Pterygota</taxon>
        <taxon>Neoptera</taxon>
        <taxon>Paraneoptera</taxon>
        <taxon>Hemiptera</taxon>
        <taxon>Heteroptera</taxon>
        <taxon>Panheteroptera</taxon>
        <taxon>Cimicomorpha</taxon>
        <taxon>Miridae</taxon>
        <taxon>Mirini</taxon>
        <taxon>Lygus</taxon>
    </lineage>
</organism>
<proteinExistence type="predicted"/>
<accession>A0A146M0B3</accession>